<protein>
    <recommendedName>
        <fullName evidence="3">Portal protein</fullName>
    </recommendedName>
</protein>
<evidence type="ECO:0000313" key="2">
    <source>
        <dbReference type="EMBL" id="KKL97528.1"/>
    </source>
</evidence>
<feature type="non-terminal residue" evidence="2">
    <location>
        <position position="1"/>
    </location>
</feature>
<dbReference type="EMBL" id="LAZR01018146">
    <property type="protein sequence ID" value="KKL97528.1"/>
    <property type="molecule type" value="Genomic_DNA"/>
</dbReference>
<proteinExistence type="predicted"/>
<evidence type="ECO:0008006" key="3">
    <source>
        <dbReference type="Google" id="ProtNLM"/>
    </source>
</evidence>
<accession>A0A0F9GFH9</accession>
<sequence length="470" mass="53198">LTDHHGFMLSQPNFLVERFASLEKLFYQLVMGIVEDPDFAVQKDSKIYEKMLRDPQIFYCLYVRKAAISGLPWVLKTAPGLEQDAMAQGLVKKAEARLRRIPRWSELVDNIQDAILPGISINELIWELGPQGEYIVADHHPVNKDRIKFDKQGRMYLLAPQTPTTGTLCPPYKFIKHLFNVTDGSWKAPETGGYSYYGRGLADTPLYHYFYFKMMALKFMLKELERYGIPSKILYTGPQNAQLAEKMSEIMIALKNDSVVVIPGKKGDVQVDIVKTTRSGNMFILFINYIDSLITKTILGQELMTEMPGVGSYAAAAVHQSVFGIISEQDRTLLRDTLDRTLLRYDTQLNTPNIKPEYYPRFDFKKSPIEDTSSFLATVESAVRMGIAVSEGQVREFTGLREPLPGEKIIQIPLPEVEPAPEDTNGKPKPKDNAKPKSKGKGNKNNGELNGKKKTNTKTKSSRTRMSRMR</sequence>
<evidence type="ECO:0000256" key="1">
    <source>
        <dbReference type="SAM" id="MobiDB-lite"/>
    </source>
</evidence>
<reference evidence="2" key="1">
    <citation type="journal article" date="2015" name="Nature">
        <title>Complex archaea that bridge the gap between prokaryotes and eukaryotes.</title>
        <authorList>
            <person name="Spang A."/>
            <person name="Saw J.H."/>
            <person name="Jorgensen S.L."/>
            <person name="Zaremba-Niedzwiedzka K."/>
            <person name="Martijn J."/>
            <person name="Lind A.E."/>
            <person name="van Eijk R."/>
            <person name="Schleper C."/>
            <person name="Guy L."/>
            <person name="Ettema T.J."/>
        </authorList>
    </citation>
    <scope>NUCLEOTIDE SEQUENCE</scope>
</reference>
<feature type="region of interest" description="Disordered" evidence="1">
    <location>
        <begin position="412"/>
        <end position="470"/>
    </location>
</feature>
<feature type="compositionally biased region" description="Basic residues" evidence="1">
    <location>
        <begin position="452"/>
        <end position="470"/>
    </location>
</feature>
<dbReference type="InterPro" id="IPR009279">
    <property type="entry name" value="Portal_Mu"/>
</dbReference>
<feature type="compositionally biased region" description="Basic and acidic residues" evidence="1">
    <location>
        <begin position="424"/>
        <end position="435"/>
    </location>
</feature>
<comment type="caution">
    <text evidence="2">The sequence shown here is derived from an EMBL/GenBank/DDBJ whole genome shotgun (WGS) entry which is preliminary data.</text>
</comment>
<gene>
    <name evidence="2" type="ORF">LCGC14_1833590</name>
</gene>
<dbReference type="Pfam" id="PF06074">
    <property type="entry name" value="Portal_Mu"/>
    <property type="match status" value="1"/>
</dbReference>
<name>A0A0F9GFH9_9ZZZZ</name>
<organism evidence="2">
    <name type="scientific">marine sediment metagenome</name>
    <dbReference type="NCBI Taxonomy" id="412755"/>
    <lineage>
        <taxon>unclassified sequences</taxon>
        <taxon>metagenomes</taxon>
        <taxon>ecological metagenomes</taxon>
    </lineage>
</organism>
<dbReference type="AlphaFoldDB" id="A0A0F9GFH9"/>